<proteinExistence type="predicted"/>
<accession>A0A7M5WUD5</accession>
<feature type="region of interest" description="Disordered" evidence="1">
    <location>
        <begin position="367"/>
        <end position="393"/>
    </location>
</feature>
<dbReference type="InterPro" id="IPR026319">
    <property type="entry name" value="ZC2HC1A/B-like"/>
</dbReference>
<feature type="region of interest" description="Disordered" evidence="1">
    <location>
        <begin position="489"/>
        <end position="604"/>
    </location>
</feature>
<dbReference type="OrthoDB" id="265955at2759"/>
<dbReference type="RefSeq" id="XP_066916930.1">
    <property type="nucleotide sequence ID" value="XM_067060829.1"/>
</dbReference>
<dbReference type="PANTHER" id="PTHR13555">
    <property type="entry name" value="C2H2 ZINC FINGER CGI-62-RELATED"/>
    <property type="match status" value="1"/>
</dbReference>
<feature type="region of interest" description="Disordered" evidence="1">
    <location>
        <begin position="1"/>
        <end position="24"/>
    </location>
</feature>
<dbReference type="Gene3D" id="3.30.160.60">
    <property type="entry name" value="Classic Zinc Finger"/>
    <property type="match status" value="1"/>
</dbReference>
<feature type="compositionally biased region" description="Low complexity" evidence="1">
    <location>
        <begin position="14"/>
        <end position="24"/>
    </location>
</feature>
<sequence length="706" mass="78882">MEQYFQRRQKTKPNNNNSENKENSLLSHISRPFSFKDYFSHKPSPSSNGRIKFNDSRAKSQFVASPNAYKLCPRPKRNTSMLAKSASTTKLSACFICGQEIPLSELTTHEKACLDTIKANDTQYTRQSGDDGSSDHSFPTAYSNLSTHSSSSGDSAGTEKKYSQCYICGTDVPSYLASIHEKNCKKSWETGLLNSICTPARKSKSKTDVSTLSRSSSRDNILQKQNDFSLSTPNLTKAKSTTNLQNAKMTPTKSDKPRHLRSNGRKSTSPMSRSTTNLSTKTTSKDSLLSSTENLSKSSQDVRDVTDAPKRRNTGDPQYVICQICGKLYSKHSISIHQRSCEKMYQKQKSVGTNVDYKVKSRSLVDLTKTNSRRTPIPTSKPKSERRPASANPINKIKTNSLSRSTGNLAPTSTYRRRLLTSNKKTVVNGETTNESSMASPISKSEIDISTTSPGLRKCYLCRQLYGTRSLPIHEKQCLKKWERAQEDERKQRKSNARTAKQQDIQVSSFGRTKFEEENGLNSKSESDQEENYDLESTTIQKPIISPSKIFGVPSPLKKGFTGPDTDDSLDEADGKASTLDNDKNNGKVLTNGEPGPERRKSGSGPKFVVCIYCSKQFGQHSISIHEKSCREKMKIETKTKERMATQSKIKNNKKLSQSVGDMTLSDAFDVTTNDMLQLVKCNECLRKFLKSDIEKHKIHCRVSVL</sequence>
<dbReference type="Proteomes" id="UP000594262">
    <property type="component" value="Unplaced"/>
</dbReference>
<feature type="compositionally biased region" description="Basic and acidic residues" evidence="1">
    <location>
        <begin position="300"/>
        <end position="314"/>
    </location>
</feature>
<dbReference type="AlphaFoldDB" id="A0A7M5WUD5"/>
<evidence type="ECO:0000313" key="3">
    <source>
        <dbReference type="Proteomes" id="UP000594262"/>
    </source>
</evidence>
<protein>
    <recommendedName>
        <fullName evidence="4">Zinc finger protein</fullName>
    </recommendedName>
</protein>
<name>A0A7M5WUD5_9CNID</name>
<feature type="compositionally biased region" description="Polar residues" evidence="1">
    <location>
        <begin position="497"/>
        <end position="511"/>
    </location>
</feature>
<reference evidence="2" key="1">
    <citation type="submission" date="2021-01" db="UniProtKB">
        <authorList>
            <consortium name="EnsemblMetazoa"/>
        </authorList>
    </citation>
    <scope>IDENTIFICATION</scope>
</reference>
<feature type="region of interest" description="Disordered" evidence="1">
    <location>
        <begin position="124"/>
        <end position="156"/>
    </location>
</feature>
<dbReference type="PANTHER" id="PTHR13555:SF68">
    <property type="entry name" value="ZINC FINGER PROTEIN 474"/>
    <property type="match status" value="1"/>
</dbReference>
<evidence type="ECO:0008006" key="4">
    <source>
        <dbReference type="Google" id="ProtNLM"/>
    </source>
</evidence>
<feature type="compositionally biased region" description="Polar residues" evidence="1">
    <location>
        <begin position="208"/>
        <end position="252"/>
    </location>
</feature>
<dbReference type="GeneID" id="136804087"/>
<feature type="region of interest" description="Disordered" evidence="1">
    <location>
        <begin position="203"/>
        <end position="315"/>
    </location>
</feature>
<dbReference type="Pfam" id="PF13913">
    <property type="entry name" value="zf-C2HC_2"/>
    <property type="match status" value="4"/>
</dbReference>
<evidence type="ECO:0000256" key="1">
    <source>
        <dbReference type="SAM" id="MobiDB-lite"/>
    </source>
</evidence>
<dbReference type="EnsemblMetazoa" id="CLYHEMT013235.2">
    <property type="protein sequence ID" value="CLYHEMP013235.2"/>
    <property type="gene ID" value="CLYHEMG013235"/>
</dbReference>
<feature type="compositionally biased region" description="Polar residues" evidence="1">
    <location>
        <begin position="124"/>
        <end position="142"/>
    </location>
</feature>
<feature type="compositionally biased region" description="Polar residues" evidence="1">
    <location>
        <begin position="368"/>
        <end position="378"/>
    </location>
</feature>
<organism evidence="2 3">
    <name type="scientific">Clytia hemisphaerica</name>
    <dbReference type="NCBI Taxonomy" id="252671"/>
    <lineage>
        <taxon>Eukaryota</taxon>
        <taxon>Metazoa</taxon>
        <taxon>Cnidaria</taxon>
        <taxon>Hydrozoa</taxon>
        <taxon>Hydroidolina</taxon>
        <taxon>Leptothecata</taxon>
        <taxon>Obeliida</taxon>
        <taxon>Clytiidae</taxon>
        <taxon>Clytia</taxon>
    </lineage>
</organism>
<feature type="compositionally biased region" description="Low complexity" evidence="1">
    <location>
        <begin position="143"/>
        <end position="155"/>
    </location>
</feature>
<feature type="compositionally biased region" description="Low complexity" evidence="1">
    <location>
        <begin position="274"/>
        <end position="292"/>
    </location>
</feature>
<evidence type="ECO:0000313" key="2">
    <source>
        <dbReference type="EnsemblMetazoa" id="CLYHEMP013235.2"/>
    </source>
</evidence>
<keyword evidence="3" id="KW-1185">Reference proteome</keyword>